<evidence type="ECO:0000259" key="2">
    <source>
        <dbReference type="Pfam" id="PF13511"/>
    </source>
</evidence>
<evidence type="ECO:0000313" key="4">
    <source>
        <dbReference type="Proteomes" id="UP000477680"/>
    </source>
</evidence>
<dbReference type="InterPro" id="IPR025392">
    <property type="entry name" value="DUF4124"/>
</dbReference>
<evidence type="ECO:0000313" key="3">
    <source>
        <dbReference type="EMBL" id="QIB67690.1"/>
    </source>
</evidence>
<gene>
    <name evidence="3" type="ORF">G3T16_14070</name>
</gene>
<keyword evidence="4" id="KW-1185">Reference proteome</keyword>
<dbReference type="KEGG" id="kim:G3T16_14070"/>
<sequence>MRVFCTGLQVVLLLLSVAASGQVTASEIYYRWLDTRGNPVHSDRPPPAGTDYEVISTGSGFKRVVPANEGVVPKEVEPRVGNEFEKTETTTVTIDKTKNPALCERARQNLETLDSTARIRVRDDQGDMRFLNEEEIEAERSKALAAVKAYCE</sequence>
<accession>A0A6C0U657</accession>
<name>A0A6C0U657_9GAMM</name>
<evidence type="ECO:0000256" key="1">
    <source>
        <dbReference type="SAM" id="SignalP"/>
    </source>
</evidence>
<feature type="signal peptide" evidence="1">
    <location>
        <begin position="1"/>
        <end position="25"/>
    </location>
</feature>
<proteinExistence type="predicted"/>
<protein>
    <submittedName>
        <fullName evidence="3">DUF4124 domain-containing protein</fullName>
    </submittedName>
</protein>
<dbReference type="AlphaFoldDB" id="A0A6C0U657"/>
<dbReference type="Proteomes" id="UP000477680">
    <property type="component" value="Chromosome"/>
</dbReference>
<feature type="chain" id="PRO_5025333101" evidence="1">
    <location>
        <begin position="26"/>
        <end position="152"/>
    </location>
</feature>
<reference evidence="3 4" key="1">
    <citation type="submission" date="2020-02" db="EMBL/GenBank/DDBJ databases">
        <title>Genome sequencing for Kineobactrum sp. M2.</title>
        <authorList>
            <person name="Park S.-J."/>
        </authorList>
    </citation>
    <scope>NUCLEOTIDE SEQUENCE [LARGE SCALE GENOMIC DNA]</scope>
    <source>
        <strain evidence="3 4">M2</strain>
    </source>
</reference>
<feature type="domain" description="DUF4124" evidence="2">
    <location>
        <begin position="17"/>
        <end position="57"/>
    </location>
</feature>
<dbReference type="Pfam" id="PF13511">
    <property type="entry name" value="DUF4124"/>
    <property type="match status" value="1"/>
</dbReference>
<organism evidence="3 4">
    <name type="scientific">Kineobactrum salinum</name>
    <dbReference type="NCBI Taxonomy" id="2708301"/>
    <lineage>
        <taxon>Bacteria</taxon>
        <taxon>Pseudomonadati</taxon>
        <taxon>Pseudomonadota</taxon>
        <taxon>Gammaproteobacteria</taxon>
        <taxon>Cellvibrionales</taxon>
        <taxon>Halieaceae</taxon>
        <taxon>Kineobactrum</taxon>
    </lineage>
</organism>
<dbReference type="EMBL" id="CP048711">
    <property type="protein sequence ID" value="QIB67690.1"/>
    <property type="molecule type" value="Genomic_DNA"/>
</dbReference>
<keyword evidence="1" id="KW-0732">Signal</keyword>